<reference evidence="1 2" key="1">
    <citation type="submission" date="2015-02" db="EMBL/GenBank/DDBJ databases">
        <title>Single-cell genomics of uncultivated deep-branching MTB reveals a conserved set of magnetosome genes.</title>
        <authorList>
            <person name="Kolinko S."/>
            <person name="Richter M."/>
            <person name="Glockner F.O."/>
            <person name="Brachmann A."/>
            <person name="Schuler D."/>
        </authorList>
    </citation>
    <scope>NUCLEOTIDE SEQUENCE [LARGE SCALE GENOMIC DNA]</scope>
    <source>
        <strain evidence="1">TM-1</strain>
    </source>
</reference>
<name>A0A0F3GPU7_9BACT</name>
<evidence type="ECO:0000313" key="1">
    <source>
        <dbReference type="EMBL" id="KJU83827.1"/>
    </source>
</evidence>
<proteinExistence type="predicted"/>
<dbReference type="InterPro" id="IPR056209">
    <property type="entry name" value="SU10_adaptor"/>
</dbReference>
<organism evidence="1 2">
    <name type="scientific">Candidatus Magnetobacterium bavaricum</name>
    <dbReference type="NCBI Taxonomy" id="29290"/>
    <lineage>
        <taxon>Bacteria</taxon>
        <taxon>Pseudomonadati</taxon>
        <taxon>Nitrospirota</taxon>
        <taxon>Thermodesulfovibrionia</taxon>
        <taxon>Thermodesulfovibrionales</taxon>
        <taxon>Candidatus Magnetobacteriaceae</taxon>
        <taxon>Candidatus Magnetobacterium</taxon>
    </lineage>
</organism>
<protein>
    <submittedName>
        <fullName evidence="1">Uncharacterized protein</fullName>
    </submittedName>
</protein>
<gene>
    <name evidence="1" type="ORF">MBAV_003987</name>
</gene>
<dbReference type="Pfam" id="PF24175">
    <property type="entry name" value="SU10_adaptor"/>
    <property type="match status" value="1"/>
</dbReference>
<dbReference type="AlphaFoldDB" id="A0A0F3GPU7"/>
<evidence type="ECO:0000313" key="2">
    <source>
        <dbReference type="Proteomes" id="UP000033423"/>
    </source>
</evidence>
<comment type="caution">
    <text evidence="1">The sequence shown here is derived from an EMBL/GenBank/DDBJ whole genome shotgun (WGS) entry which is preliminary data.</text>
</comment>
<sequence length="218" mass="24993">MTVKDILQRTRQLLTDNIPPYLWSDAELVDYLNDAINELLIQTRLLIDSATPDICRIDVSANVNAYALDKRVIALKRVVSQGTGTLLVRVTQPYMDALNANWEQTTGSPRNYLLDATSGYLTLYPTPDKSDTLRLTVYRLPINELTPTAQDLEPEVNYRYHPRLIAGILCRAYEKTDTETFNPTGGQKYNDIWHRFIEDVKKDTLVNDYVDTCYRAEL</sequence>
<dbReference type="EMBL" id="LACI01001711">
    <property type="protein sequence ID" value="KJU83827.1"/>
    <property type="molecule type" value="Genomic_DNA"/>
</dbReference>
<keyword evidence="2" id="KW-1185">Reference proteome</keyword>
<dbReference type="Proteomes" id="UP000033423">
    <property type="component" value="Unassembled WGS sequence"/>
</dbReference>
<accession>A0A0F3GPU7</accession>